<evidence type="ECO:0000313" key="14">
    <source>
        <dbReference type="EMBL" id="MCO5976527.1"/>
    </source>
</evidence>
<dbReference type="CDD" id="cd06849">
    <property type="entry name" value="lipoyl_domain"/>
    <property type="match status" value="1"/>
</dbReference>
<evidence type="ECO:0000256" key="2">
    <source>
        <dbReference type="ARBA" id="ARBA00005145"/>
    </source>
</evidence>
<evidence type="ECO:0000256" key="10">
    <source>
        <dbReference type="ARBA" id="ARBA00052761"/>
    </source>
</evidence>
<name>A0ABT1BMC1_9BURK</name>
<dbReference type="SUPFAM" id="SSF52777">
    <property type="entry name" value="CoA-dependent acyltransferases"/>
    <property type="match status" value="1"/>
</dbReference>
<protein>
    <recommendedName>
        <fullName evidence="5 11">Dihydrolipoyllysine-residue succinyltransferase component of 2-oxoglutarate dehydrogenase complex</fullName>
        <ecNumber evidence="4 11">2.3.1.61</ecNumber>
    </recommendedName>
    <alternativeName>
        <fullName evidence="11">2-oxoglutarate dehydrogenase complex component E2</fullName>
    </alternativeName>
</protein>
<dbReference type="Gene3D" id="4.10.320.10">
    <property type="entry name" value="E3-binding domain"/>
    <property type="match status" value="1"/>
</dbReference>
<comment type="caution">
    <text evidence="14">The sequence shown here is derived from an EMBL/GenBank/DDBJ whole genome shotgun (WGS) entry which is preliminary data.</text>
</comment>
<dbReference type="InterPro" id="IPR023213">
    <property type="entry name" value="CAT-like_dom_sf"/>
</dbReference>
<dbReference type="InterPro" id="IPR003016">
    <property type="entry name" value="2-oxoA_DH_lipoyl-BS"/>
</dbReference>
<dbReference type="InterPro" id="IPR000089">
    <property type="entry name" value="Biotin_lipoyl"/>
</dbReference>
<dbReference type="Gene3D" id="3.30.559.10">
    <property type="entry name" value="Chloramphenicol acetyltransferase-like domain"/>
    <property type="match status" value="1"/>
</dbReference>
<dbReference type="RefSeq" id="WP_252768998.1">
    <property type="nucleotide sequence ID" value="NZ_JAMXMC010000004.1"/>
</dbReference>
<accession>A0ABT1BMC1</accession>
<dbReference type="InterPro" id="IPR004167">
    <property type="entry name" value="PSBD"/>
</dbReference>
<evidence type="ECO:0000256" key="8">
    <source>
        <dbReference type="ARBA" id="ARBA00022823"/>
    </source>
</evidence>
<dbReference type="SUPFAM" id="SSF47005">
    <property type="entry name" value="Peripheral subunit-binding domain of 2-oxo acid dehydrogenase complex"/>
    <property type="match status" value="1"/>
</dbReference>
<comment type="function">
    <text evidence="1 11">E2 component of the 2-oxoglutarate dehydrogenase (OGDH) complex which catalyzes the second step in the conversion of 2-oxoglutarate to succinyl-CoA and CO(2).</text>
</comment>
<keyword evidence="9 11" id="KW-0012">Acyltransferase</keyword>
<dbReference type="SUPFAM" id="SSF51230">
    <property type="entry name" value="Single hybrid motif"/>
    <property type="match status" value="1"/>
</dbReference>
<dbReference type="InterPro" id="IPR006255">
    <property type="entry name" value="SucB"/>
</dbReference>
<comment type="catalytic activity">
    <reaction evidence="10 11">
        <text>N(6)-[(R)-dihydrolipoyl]-L-lysyl-[protein] + succinyl-CoA = N(6)-[(R)-S(8)-succinyldihydrolipoyl]-L-lysyl-[protein] + CoA</text>
        <dbReference type="Rhea" id="RHEA:15213"/>
        <dbReference type="Rhea" id="RHEA-COMP:10475"/>
        <dbReference type="Rhea" id="RHEA-COMP:20092"/>
        <dbReference type="ChEBI" id="CHEBI:57287"/>
        <dbReference type="ChEBI" id="CHEBI:57292"/>
        <dbReference type="ChEBI" id="CHEBI:83100"/>
        <dbReference type="ChEBI" id="CHEBI:83120"/>
        <dbReference type="EC" id="2.3.1.61"/>
    </reaction>
</comment>
<reference evidence="14 15" key="1">
    <citation type="submission" date="2022-06" db="EMBL/GenBank/DDBJ databases">
        <title>Ideonella sp. NS12-5 Genome sequencing and assembly.</title>
        <authorList>
            <person name="Jung Y."/>
        </authorList>
    </citation>
    <scope>NUCLEOTIDE SEQUENCE [LARGE SCALE GENOMIC DNA]</scope>
    <source>
        <strain evidence="14 15">NS12-5</strain>
    </source>
</reference>
<keyword evidence="8 11" id="KW-0450">Lipoyl</keyword>
<dbReference type="NCBIfam" id="NF004309">
    <property type="entry name" value="PRK05704.1"/>
    <property type="match status" value="1"/>
</dbReference>
<comment type="similarity">
    <text evidence="3 11">Belongs to the 2-oxoacid dehydrogenase family.</text>
</comment>
<dbReference type="EMBL" id="JAMXMC010000004">
    <property type="protein sequence ID" value="MCO5976527.1"/>
    <property type="molecule type" value="Genomic_DNA"/>
</dbReference>
<dbReference type="NCBIfam" id="TIGR01347">
    <property type="entry name" value="sucB"/>
    <property type="match status" value="1"/>
</dbReference>
<dbReference type="GO" id="GO:0004149">
    <property type="term" value="F:dihydrolipoyllysine-residue succinyltransferase activity"/>
    <property type="evidence" value="ECO:0007669"/>
    <property type="project" value="UniProtKB-EC"/>
</dbReference>
<dbReference type="InterPro" id="IPR011053">
    <property type="entry name" value="Single_hybrid_motif"/>
</dbReference>
<dbReference type="Gene3D" id="2.40.50.100">
    <property type="match status" value="1"/>
</dbReference>
<keyword evidence="6 11" id="KW-0816">Tricarboxylic acid cycle</keyword>
<sequence length="424" mass="43789">MAIVEVKVPQLSESVAEATLLQWKKKAGEAVAIDEILIEIETDKVVLEVPAPSAGVITEIVVADGGTVVSDQVIAKIDTEAAAGAVAAPAPAAAAVAPAAAAAAVAAPAATGGSKSDVAMPAAAKLMADNGLATGSVAGSGKDGRVTKGDVLAAVAGGAKPAVAAPVAAPVAASVAKPLPAVAAPVAQNLGDRPEQRVPMSRLRARIAERLLQSQSTNAILTTFNEVNMAPVMEMRKKFQEKFEKEHGVKLGFMSFFVKAAVHALKKYPILNASVDGNDILYHGYFDIGIAVGSPRGLVVPIIRNADQLTFAEIEKTIAMFGQKAKDGKLGLEELTGGTFSISNGGTFGSMLSTPIINPPQSAILGVHATKDRAVVENGQIVVRPMNYLAMSYDHRIIDGREAVLGLVAMKEALEDPARLLFDI</sequence>
<dbReference type="Proteomes" id="UP001204851">
    <property type="component" value="Unassembled WGS sequence"/>
</dbReference>
<comment type="pathway">
    <text evidence="2 11">Amino-acid degradation; L-lysine degradation via saccharopine pathway; glutaryl-CoA from L-lysine: step 6/6.</text>
</comment>
<keyword evidence="7 11" id="KW-0808">Transferase</keyword>
<dbReference type="PANTHER" id="PTHR43416">
    <property type="entry name" value="DIHYDROLIPOYLLYSINE-RESIDUE SUCCINYLTRANSFERASE COMPONENT OF 2-OXOGLUTARATE DEHYDROGENASE COMPLEX, MITOCHONDRIAL-RELATED"/>
    <property type="match status" value="1"/>
</dbReference>
<evidence type="ECO:0000256" key="11">
    <source>
        <dbReference type="RuleBase" id="RU361138"/>
    </source>
</evidence>
<evidence type="ECO:0000256" key="3">
    <source>
        <dbReference type="ARBA" id="ARBA00007317"/>
    </source>
</evidence>
<dbReference type="Pfam" id="PF00364">
    <property type="entry name" value="Biotin_lipoyl"/>
    <property type="match status" value="1"/>
</dbReference>
<dbReference type="PROSITE" id="PS00189">
    <property type="entry name" value="LIPOYL"/>
    <property type="match status" value="1"/>
</dbReference>
<feature type="domain" description="Peripheral subunit-binding (PSBD)" evidence="13">
    <location>
        <begin position="118"/>
        <end position="155"/>
    </location>
</feature>
<evidence type="ECO:0000256" key="6">
    <source>
        <dbReference type="ARBA" id="ARBA00022532"/>
    </source>
</evidence>
<dbReference type="Pfam" id="PF02817">
    <property type="entry name" value="E3_binding"/>
    <property type="match status" value="1"/>
</dbReference>
<dbReference type="InterPro" id="IPR001078">
    <property type="entry name" value="2-oxoacid_DH_actylTfrase"/>
</dbReference>
<dbReference type="InterPro" id="IPR036625">
    <property type="entry name" value="E3-bd_dom_sf"/>
</dbReference>
<proteinExistence type="inferred from homology"/>
<organism evidence="14 15">
    <name type="scientific">Ideonella oryzae</name>
    <dbReference type="NCBI Taxonomy" id="2937441"/>
    <lineage>
        <taxon>Bacteria</taxon>
        <taxon>Pseudomonadati</taxon>
        <taxon>Pseudomonadota</taxon>
        <taxon>Betaproteobacteria</taxon>
        <taxon>Burkholderiales</taxon>
        <taxon>Sphaerotilaceae</taxon>
        <taxon>Ideonella</taxon>
    </lineage>
</organism>
<evidence type="ECO:0000313" key="15">
    <source>
        <dbReference type="Proteomes" id="UP001204851"/>
    </source>
</evidence>
<dbReference type="Pfam" id="PF00198">
    <property type="entry name" value="2-oxoacid_dh"/>
    <property type="match status" value="1"/>
</dbReference>
<evidence type="ECO:0000256" key="4">
    <source>
        <dbReference type="ARBA" id="ARBA00012945"/>
    </source>
</evidence>
<evidence type="ECO:0000256" key="1">
    <source>
        <dbReference type="ARBA" id="ARBA00004052"/>
    </source>
</evidence>
<comment type="cofactor">
    <cofactor evidence="11">
        <name>(R)-lipoate</name>
        <dbReference type="ChEBI" id="CHEBI:83088"/>
    </cofactor>
    <text evidence="11">Binds 1 lipoyl cofactor covalently.</text>
</comment>
<dbReference type="PANTHER" id="PTHR43416:SF5">
    <property type="entry name" value="DIHYDROLIPOYLLYSINE-RESIDUE SUCCINYLTRANSFERASE COMPONENT OF 2-OXOGLUTARATE DEHYDROGENASE COMPLEX, MITOCHONDRIAL"/>
    <property type="match status" value="1"/>
</dbReference>
<dbReference type="PROSITE" id="PS51826">
    <property type="entry name" value="PSBD"/>
    <property type="match status" value="1"/>
</dbReference>
<evidence type="ECO:0000259" key="13">
    <source>
        <dbReference type="PROSITE" id="PS51826"/>
    </source>
</evidence>
<dbReference type="PROSITE" id="PS50968">
    <property type="entry name" value="BIOTINYL_LIPOYL"/>
    <property type="match status" value="1"/>
</dbReference>
<evidence type="ECO:0000259" key="12">
    <source>
        <dbReference type="PROSITE" id="PS50968"/>
    </source>
</evidence>
<dbReference type="EC" id="2.3.1.61" evidence="4 11"/>
<evidence type="ECO:0000256" key="5">
    <source>
        <dbReference type="ARBA" id="ARBA00019511"/>
    </source>
</evidence>
<evidence type="ECO:0000256" key="9">
    <source>
        <dbReference type="ARBA" id="ARBA00023315"/>
    </source>
</evidence>
<evidence type="ECO:0000256" key="7">
    <source>
        <dbReference type="ARBA" id="ARBA00022679"/>
    </source>
</evidence>
<gene>
    <name evidence="14" type="primary">odhB</name>
    <name evidence="14" type="ORF">M0L44_07335</name>
</gene>
<dbReference type="InterPro" id="IPR050537">
    <property type="entry name" value="2-oxoacid_dehydrogenase"/>
</dbReference>
<keyword evidence="15" id="KW-1185">Reference proteome</keyword>
<feature type="domain" description="Lipoyl-binding" evidence="12">
    <location>
        <begin position="3"/>
        <end position="78"/>
    </location>
</feature>